<dbReference type="InterPro" id="IPR003442">
    <property type="entry name" value="T6A_TsaE"/>
</dbReference>
<evidence type="ECO:0000256" key="5">
    <source>
        <dbReference type="ARBA" id="ARBA00022694"/>
    </source>
</evidence>
<evidence type="ECO:0000313" key="12">
    <source>
        <dbReference type="Proteomes" id="UP000652681"/>
    </source>
</evidence>
<dbReference type="EMBL" id="JACVEL010000007">
    <property type="protein sequence ID" value="MBC9813043.1"/>
    <property type="molecule type" value="Genomic_DNA"/>
</dbReference>
<dbReference type="GO" id="GO:0002949">
    <property type="term" value="P:tRNA threonylcarbamoyladenosine modification"/>
    <property type="evidence" value="ECO:0007669"/>
    <property type="project" value="InterPro"/>
</dbReference>
<dbReference type="Proteomes" id="UP000652681">
    <property type="component" value="Unassembled WGS sequence"/>
</dbReference>
<keyword evidence="7" id="KW-0547">Nucleotide-binding</keyword>
<keyword evidence="9" id="KW-0460">Magnesium</keyword>
<sequence length="138" mass="15740">MQYLLPDLNSIPKVASQFLTDFGHRKIFAFEAAMGTGKTTFILGLLRAMGIEHPEGSPTYSLVNSYESPMYGKVYHFDLYRIEDEEEAYDIGMEEMLYGNTAYCFIEWAENVKNLLPPNTVVVTMHVNETGERLIDVK</sequence>
<evidence type="ECO:0000256" key="10">
    <source>
        <dbReference type="ARBA" id="ARBA00032441"/>
    </source>
</evidence>
<dbReference type="NCBIfam" id="TIGR00150">
    <property type="entry name" value="T6A_YjeE"/>
    <property type="match status" value="1"/>
</dbReference>
<comment type="similarity">
    <text evidence="2">Belongs to the TsaE family.</text>
</comment>
<evidence type="ECO:0000256" key="3">
    <source>
        <dbReference type="ARBA" id="ARBA00019010"/>
    </source>
</evidence>
<keyword evidence="6" id="KW-0479">Metal-binding</keyword>
<dbReference type="SUPFAM" id="SSF52540">
    <property type="entry name" value="P-loop containing nucleoside triphosphate hydrolases"/>
    <property type="match status" value="1"/>
</dbReference>
<keyword evidence="5" id="KW-0819">tRNA processing</keyword>
<evidence type="ECO:0000256" key="2">
    <source>
        <dbReference type="ARBA" id="ARBA00007599"/>
    </source>
</evidence>
<dbReference type="GO" id="GO:0046872">
    <property type="term" value="F:metal ion binding"/>
    <property type="evidence" value="ECO:0007669"/>
    <property type="project" value="UniProtKB-KW"/>
</dbReference>
<proteinExistence type="inferred from homology"/>
<dbReference type="PANTHER" id="PTHR33540:SF2">
    <property type="entry name" value="TRNA THREONYLCARBAMOYLADENOSINE BIOSYNTHESIS PROTEIN TSAE"/>
    <property type="match status" value="1"/>
</dbReference>
<protein>
    <recommendedName>
        <fullName evidence="3">tRNA threonylcarbamoyladenosine biosynthesis protein TsaE</fullName>
    </recommendedName>
    <alternativeName>
        <fullName evidence="10">t(6)A37 threonylcarbamoyladenosine biosynthesis protein TsaE</fullName>
    </alternativeName>
</protein>
<name>A0A8J6U062_9FLAO</name>
<dbReference type="PANTHER" id="PTHR33540">
    <property type="entry name" value="TRNA THREONYLCARBAMOYLADENOSINE BIOSYNTHESIS PROTEIN TSAE"/>
    <property type="match status" value="1"/>
</dbReference>
<keyword evidence="12" id="KW-1185">Reference proteome</keyword>
<evidence type="ECO:0000256" key="9">
    <source>
        <dbReference type="ARBA" id="ARBA00022842"/>
    </source>
</evidence>
<dbReference type="GO" id="GO:0005737">
    <property type="term" value="C:cytoplasm"/>
    <property type="evidence" value="ECO:0007669"/>
    <property type="project" value="UniProtKB-SubCell"/>
</dbReference>
<keyword evidence="4" id="KW-0963">Cytoplasm</keyword>
<evidence type="ECO:0000256" key="1">
    <source>
        <dbReference type="ARBA" id="ARBA00004496"/>
    </source>
</evidence>
<dbReference type="RefSeq" id="WP_163491168.1">
    <property type="nucleotide sequence ID" value="NZ_JACVEL010000007.1"/>
</dbReference>
<evidence type="ECO:0000256" key="8">
    <source>
        <dbReference type="ARBA" id="ARBA00022840"/>
    </source>
</evidence>
<evidence type="ECO:0000256" key="7">
    <source>
        <dbReference type="ARBA" id="ARBA00022741"/>
    </source>
</evidence>
<evidence type="ECO:0000256" key="4">
    <source>
        <dbReference type="ARBA" id="ARBA00022490"/>
    </source>
</evidence>
<dbReference type="Gene3D" id="3.40.50.300">
    <property type="entry name" value="P-loop containing nucleotide triphosphate hydrolases"/>
    <property type="match status" value="1"/>
</dbReference>
<dbReference type="InterPro" id="IPR027417">
    <property type="entry name" value="P-loop_NTPase"/>
</dbReference>
<reference evidence="11" key="1">
    <citation type="submission" date="2020-09" db="EMBL/GenBank/DDBJ databases">
        <title>Taishania pollutisoli gen. nov., sp. nov., Isolated from Tetrabromobisphenol A-Contaminated Soil.</title>
        <authorList>
            <person name="Chen Q."/>
        </authorList>
    </citation>
    <scope>NUCLEOTIDE SEQUENCE</scope>
    <source>
        <strain evidence="11">CZZ-1</strain>
    </source>
</reference>
<comment type="subcellular location">
    <subcellularLocation>
        <location evidence="1">Cytoplasm</location>
    </subcellularLocation>
</comment>
<accession>A0A8J6U062</accession>
<keyword evidence="8" id="KW-0067">ATP-binding</keyword>
<evidence type="ECO:0000313" key="11">
    <source>
        <dbReference type="EMBL" id="MBC9813043.1"/>
    </source>
</evidence>
<dbReference type="GO" id="GO:0005524">
    <property type="term" value="F:ATP binding"/>
    <property type="evidence" value="ECO:0007669"/>
    <property type="project" value="UniProtKB-KW"/>
</dbReference>
<organism evidence="11 12">
    <name type="scientific">Taishania pollutisoli</name>
    <dbReference type="NCBI Taxonomy" id="2766479"/>
    <lineage>
        <taxon>Bacteria</taxon>
        <taxon>Pseudomonadati</taxon>
        <taxon>Bacteroidota</taxon>
        <taxon>Flavobacteriia</taxon>
        <taxon>Flavobacteriales</taxon>
        <taxon>Crocinitomicaceae</taxon>
        <taxon>Taishania</taxon>
    </lineage>
</organism>
<comment type="caution">
    <text evidence="11">The sequence shown here is derived from an EMBL/GenBank/DDBJ whole genome shotgun (WGS) entry which is preliminary data.</text>
</comment>
<dbReference type="Pfam" id="PF02367">
    <property type="entry name" value="TsaE"/>
    <property type="match status" value="1"/>
</dbReference>
<evidence type="ECO:0000256" key="6">
    <source>
        <dbReference type="ARBA" id="ARBA00022723"/>
    </source>
</evidence>
<gene>
    <name evidence="11" type="primary">tsaE</name>
    <name evidence="11" type="ORF">H9Y05_11240</name>
</gene>
<dbReference type="AlphaFoldDB" id="A0A8J6U062"/>